<keyword evidence="1" id="KW-0812">Transmembrane</keyword>
<feature type="transmembrane region" description="Helical" evidence="1">
    <location>
        <begin position="59"/>
        <end position="80"/>
    </location>
</feature>
<evidence type="ECO:0000256" key="1">
    <source>
        <dbReference type="SAM" id="Phobius"/>
    </source>
</evidence>
<keyword evidence="1" id="KW-1133">Transmembrane helix</keyword>
<name>A0A316WEX4_9FLAO</name>
<reference evidence="2" key="1">
    <citation type="submission" date="2018-04" db="EMBL/GenBank/DDBJ databases">
        <title>Draft Genome Sequences of Chryseobacterium lactis NCTC11390T isolated from milk, Chryseobacterium oncorhynchi 701B-08T from rainbow trout, and Chryseobacterium viscerum 687B-08T from diseased fish.</title>
        <authorList>
            <person name="Jeong J.-J."/>
            <person name="Lee Y.J."/>
            <person name="Pathiraja D."/>
            <person name="Park B."/>
            <person name="Choi I.-G."/>
            <person name="Kim K.D."/>
        </authorList>
    </citation>
    <scope>NUCLEOTIDE SEQUENCE [LARGE SCALE GENOMIC DNA]</scope>
    <source>
        <strain evidence="2">701B-08</strain>
    </source>
</reference>
<keyword evidence="3" id="KW-1185">Reference proteome</keyword>
<protein>
    <submittedName>
        <fullName evidence="2">Uncharacterized protein</fullName>
    </submittedName>
</protein>
<proteinExistence type="predicted"/>
<evidence type="ECO:0000313" key="3">
    <source>
        <dbReference type="Proteomes" id="UP000236182"/>
    </source>
</evidence>
<feature type="transmembrane region" description="Helical" evidence="1">
    <location>
        <begin position="30"/>
        <end position="47"/>
    </location>
</feature>
<comment type="caution">
    <text evidence="2">The sequence shown here is derived from an EMBL/GenBank/DDBJ whole genome shotgun (WGS) entry which is preliminary data.</text>
</comment>
<sequence length="84" mass="9659">MESYKLPLYLGILLGLLVWLIPIFRLSTKFITYMAIVMGGFCVSGFLKFNATFSEVKEVLPYFGLLLLLSLITIINDLWVNFKF</sequence>
<gene>
    <name evidence="2" type="ORF">C1638_020835</name>
</gene>
<evidence type="ECO:0000313" key="2">
    <source>
        <dbReference type="EMBL" id="PWN60015.1"/>
    </source>
</evidence>
<organism evidence="2 3">
    <name type="scientific">Chryseobacterium oncorhynchi</name>
    <dbReference type="NCBI Taxonomy" id="741074"/>
    <lineage>
        <taxon>Bacteria</taxon>
        <taxon>Pseudomonadati</taxon>
        <taxon>Bacteroidota</taxon>
        <taxon>Flavobacteriia</taxon>
        <taxon>Flavobacteriales</taxon>
        <taxon>Weeksellaceae</taxon>
        <taxon>Chryseobacterium group</taxon>
        <taxon>Chryseobacterium</taxon>
    </lineage>
</organism>
<feature type="transmembrane region" description="Helical" evidence="1">
    <location>
        <begin position="6"/>
        <end position="23"/>
    </location>
</feature>
<dbReference type="EMBL" id="PPEI02000009">
    <property type="protein sequence ID" value="PWN60015.1"/>
    <property type="molecule type" value="Genomic_DNA"/>
</dbReference>
<accession>A0A316WEX4</accession>
<dbReference type="Proteomes" id="UP000236182">
    <property type="component" value="Unassembled WGS sequence"/>
</dbReference>
<dbReference type="RefSeq" id="WP_109623860.1">
    <property type="nucleotide sequence ID" value="NZ_PPEI02000009.1"/>
</dbReference>
<dbReference type="AlphaFoldDB" id="A0A316WEX4"/>
<keyword evidence="1" id="KW-0472">Membrane</keyword>